<evidence type="ECO:0000313" key="4">
    <source>
        <dbReference type="EMBL" id="CAK9040024.1"/>
    </source>
</evidence>
<name>A0ABP0LN89_9DINO</name>
<dbReference type="Gene3D" id="3.90.70.10">
    <property type="entry name" value="Cysteine proteinases"/>
    <property type="match status" value="1"/>
</dbReference>
<comment type="similarity">
    <text evidence="1">Belongs to the peptidase C1 family.</text>
</comment>
<gene>
    <name evidence="4" type="ORF">CCMP2556_LOCUS21619</name>
</gene>
<proteinExistence type="inferred from homology"/>
<protein>
    <recommendedName>
        <fullName evidence="3">Peptidase C1A papain C-terminal domain-containing protein</fullName>
    </recommendedName>
</protein>
<keyword evidence="5" id="KW-1185">Reference proteome</keyword>
<reference evidence="4 5" key="1">
    <citation type="submission" date="2024-02" db="EMBL/GenBank/DDBJ databases">
        <authorList>
            <person name="Chen Y."/>
            <person name="Shah S."/>
            <person name="Dougan E. K."/>
            <person name="Thang M."/>
            <person name="Chan C."/>
        </authorList>
    </citation>
    <scope>NUCLEOTIDE SEQUENCE [LARGE SCALE GENOMIC DNA]</scope>
</reference>
<accession>A0ABP0LN89</accession>
<evidence type="ECO:0000256" key="2">
    <source>
        <dbReference type="ARBA" id="ARBA00023145"/>
    </source>
</evidence>
<evidence type="ECO:0000256" key="1">
    <source>
        <dbReference type="ARBA" id="ARBA00008455"/>
    </source>
</evidence>
<dbReference type="InterPro" id="IPR000668">
    <property type="entry name" value="Peptidase_C1A_C"/>
</dbReference>
<comment type="caution">
    <text evidence="4">The sequence shown here is derived from an EMBL/GenBank/DDBJ whole genome shotgun (WGS) entry which is preliminary data.</text>
</comment>
<dbReference type="InterPro" id="IPR013128">
    <property type="entry name" value="Peptidase_C1A"/>
</dbReference>
<dbReference type="Pfam" id="PF00112">
    <property type="entry name" value="Peptidase_C1"/>
    <property type="match status" value="1"/>
</dbReference>
<evidence type="ECO:0000313" key="5">
    <source>
        <dbReference type="Proteomes" id="UP001642484"/>
    </source>
</evidence>
<dbReference type="SUPFAM" id="SSF54001">
    <property type="entry name" value="Cysteine proteinases"/>
    <property type="match status" value="1"/>
</dbReference>
<sequence>MGNCSSSWAIAAVSSMTDRLCIAQNERLELSVQQLLSCDQKFGKGCNGGALDMVWNYMKEEGLVSSTCFPYKESSGFFKEAAPALRLTPFRVLSSATRSPSGSAPRVVSALQSRSVERYSSTALWWPPLCFGMTS</sequence>
<dbReference type="InterPro" id="IPR038765">
    <property type="entry name" value="Papain-like_cys_pep_sf"/>
</dbReference>
<keyword evidence="2" id="KW-0865">Zymogen</keyword>
<dbReference type="EMBL" id="CAXAMN010013158">
    <property type="protein sequence ID" value="CAK9040024.1"/>
    <property type="molecule type" value="Genomic_DNA"/>
</dbReference>
<evidence type="ECO:0000259" key="3">
    <source>
        <dbReference type="Pfam" id="PF00112"/>
    </source>
</evidence>
<dbReference type="Proteomes" id="UP001642484">
    <property type="component" value="Unassembled WGS sequence"/>
</dbReference>
<organism evidence="4 5">
    <name type="scientific">Durusdinium trenchii</name>
    <dbReference type="NCBI Taxonomy" id="1381693"/>
    <lineage>
        <taxon>Eukaryota</taxon>
        <taxon>Sar</taxon>
        <taxon>Alveolata</taxon>
        <taxon>Dinophyceae</taxon>
        <taxon>Suessiales</taxon>
        <taxon>Symbiodiniaceae</taxon>
        <taxon>Durusdinium</taxon>
    </lineage>
</organism>
<feature type="domain" description="Peptidase C1A papain C-terminal" evidence="3">
    <location>
        <begin position="2"/>
        <end position="76"/>
    </location>
</feature>
<dbReference type="PANTHER" id="PTHR12411">
    <property type="entry name" value="CYSTEINE PROTEASE FAMILY C1-RELATED"/>
    <property type="match status" value="1"/>
</dbReference>